<accession>A0ABQ1KU35</accession>
<dbReference type="Proteomes" id="UP000622638">
    <property type="component" value="Unassembled WGS sequence"/>
</dbReference>
<protein>
    <recommendedName>
        <fullName evidence="3">Agglutinin biogenesis protein MshI</fullName>
    </recommendedName>
</protein>
<evidence type="ECO:0000313" key="1">
    <source>
        <dbReference type="EMBL" id="GGC11040.1"/>
    </source>
</evidence>
<sequence>MQGKLQATSQDETEGMAFWHKAGKKDGWLAIAPAGDGVRAAVVRRSAGARPAVLACAFHPGKLEELAALIGKVGRELHAVQHHCSSMLPFGSYQLLSLEAPNVPAAEMKTAVGWRLKDMIDFPVADATLDVVDIPVAAGGATHNHQVFAVAARNAVIEAHQNMYAEAKVALGIIDIGEMAQRNISALLEPEGRGLAMLSFDGGGGLLTVTFKGELYLARRMDIALGHVEGPPEARQQYFDRIALELQRSLDNFERQFQYVAVSKLVVAPTGSSSLADYLSSNMYLPVEMLDLDTVLDLEGVPELRDAAAQNAFFLAVGGALRDEGVAP</sequence>
<dbReference type="Gene3D" id="3.30.1490.300">
    <property type="match status" value="1"/>
</dbReference>
<dbReference type="Gene3D" id="3.30.420.40">
    <property type="match status" value="2"/>
</dbReference>
<dbReference type="SUPFAM" id="SSF53067">
    <property type="entry name" value="Actin-like ATPase domain"/>
    <property type="match status" value="1"/>
</dbReference>
<reference evidence="2" key="1">
    <citation type="journal article" date="2019" name="Int. J. Syst. Evol. Microbiol.">
        <title>The Global Catalogue of Microorganisms (GCM) 10K type strain sequencing project: providing services to taxonomists for standard genome sequencing and annotation.</title>
        <authorList>
            <consortium name="The Broad Institute Genomics Platform"/>
            <consortium name="The Broad Institute Genome Sequencing Center for Infectious Disease"/>
            <person name="Wu L."/>
            <person name="Ma J."/>
        </authorList>
    </citation>
    <scope>NUCLEOTIDE SEQUENCE [LARGE SCALE GENOMIC DNA]</scope>
    <source>
        <strain evidence="2">CGMCC 1.15931</strain>
    </source>
</reference>
<dbReference type="InterPro" id="IPR043129">
    <property type="entry name" value="ATPase_NBD"/>
</dbReference>
<proteinExistence type="predicted"/>
<organism evidence="1 2">
    <name type="scientific">Pseudoduganella buxea</name>
    <dbReference type="NCBI Taxonomy" id="1949069"/>
    <lineage>
        <taxon>Bacteria</taxon>
        <taxon>Pseudomonadati</taxon>
        <taxon>Pseudomonadota</taxon>
        <taxon>Betaproteobacteria</taxon>
        <taxon>Burkholderiales</taxon>
        <taxon>Oxalobacteraceae</taxon>
        <taxon>Telluria group</taxon>
        <taxon>Pseudoduganella</taxon>
    </lineage>
</organism>
<evidence type="ECO:0000313" key="2">
    <source>
        <dbReference type="Proteomes" id="UP000622638"/>
    </source>
</evidence>
<name>A0ABQ1KU35_9BURK</name>
<evidence type="ECO:0008006" key="3">
    <source>
        <dbReference type="Google" id="ProtNLM"/>
    </source>
</evidence>
<gene>
    <name evidence="1" type="ORF">GCM10011572_35470</name>
</gene>
<keyword evidence="2" id="KW-1185">Reference proteome</keyword>
<dbReference type="EMBL" id="BMKG01000015">
    <property type="protein sequence ID" value="GGC11040.1"/>
    <property type="molecule type" value="Genomic_DNA"/>
</dbReference>
<comment type="caution">
    <text evidence="1">The sequence shown here is derived from an EMBL/GenBank/DDBJ whole genome shotgun (WGS) entry which is preliminary data.</text>
</comment>